<keyword evidence="4" id="KW-0274">FAD</keyword>
<name>A0ABT4UE41_9ACTN</name>
<dbReference type="PANTHER" id="PTHR43014">
    <property type="entry name" value="MERCURIC REDUCTASE"/>
    <property type="match status" value="1"/>
</dbReference>
<evidence type="ECO:0000256" key="1">
    <source>
        <dbReference type="ARBA" id="ARBA00001974"/>
    </source>
</evidence>
<feature type="domain" description="FAD/NAD(P)-binding" evidence="6">
    <location>
        <begin position="5"/>
        <end position="316"/>
    </location>
</feature>
<dbReference type="InterPro" id="IPR016156">
    <property type="entry name" value="FAD/NAD-linked_Rdtase_dimer_sf"/>
</dbReference>
<dbReference type="Pfam" id="PF02852">
    <property type="entry name" value="Pyr_redox_dim"/>
    <property type="match status" value="1"/>
</dbReference>
<sequence length="451" mass="47731">MEERFDTVVIGMGPGGETVASRLAAAGRRVAVVERELIGGECGYYACIPSKTLLRPPEVRSEAAGAAGIADPGLDWPGIRNYRDTMVRHFDDSRQVAGYEEQGVTVVKRAARVTGRDPWRVEAAGRTLVAPDVVVATGSSPALPPLPGLAAVETWTNREVTALERIPESVAVIGGGAVAVEMGQFLARMGAGVELLERGEHLLGREEPEVGEEVAAALDRDGARVRTGTKVVKAFRGDRGLSALELDDGSGVEAEVVLAATGRTPNTADLGLEEQGVGVGRRGLEVDDRCRAAEGLWAVGDVTGVAALTHVAKYQGRVVADNLLGRDRTADYTAVPRVLFTDPETAAVGLTRRQAAERGITTASAEVDLPTELARPWTYSTDPRGRLGVLADTERRVLIGAWAVAPMAGEWIHTAALAVRAEIPLAVLADGIPQFPTFNEAYVNAVEKLEV</sequence>
<evidence type="ECO:0000256" key="3">
    <source>
        <dbReference type="ARBA" id="ARBA00022630"/>
    </source>
</evidence>
<dbReference type="PRINTS" id="PR00411">
    <property type="entry name" value="PNDRDTASEI"/>
</dbReference>
<evidence type="ECO:0000259" key="6">
    <source>
        <dbReference type="Pfam" id="PF07992"/>
    </source>
</evidence>
<feature type="domain" description="Pyridine nucleotide-disulphide oxidoreductase dimerisation" evidence="5">
    <location>
        <begin position="335"/>
        <end position="445"/>
    </location>
</feature>
<dbReference type="EMBL" id="JAQFWQ010000140">
    <property type="protein sequence ID" value="MDA2814744.1"/>
    <property type="molecule type" value="Genomic_DNA"/>
</dbReference>
<keyword evidence="3" id="KW-0285">Flavoprotein</keyword>
<comment type="cofactor">
    <cofactor evidence="1">
        <name>FAD</name>
        <dbReference type="ChEBI" id="CHEBI:57692"/>
    </cofactor>
</comment>
<dbReference type="InterPro" id="IPR001100">
    <property type="entry name" value="Pyr_nuc-diS_OxRdtase"/>
</dbReference>
<dbReference type="SUPFAM" id="SSF55424">
    <property type="entry name" value="FAD/NAD-linked reductases, dimerisation (C-terminal) domain"/>
    <property type="match status" value="1"/>
</dbReference>
<dbReference type="SUPFAM" id="SSF51905">
    <property type="entry name" value="FAD/NAD(P)-binding domain"/>
    <property type="match status" value="1"/>
</dbReference>
<dbReference type="InterPro" id="IPR004099">
    <property type="entry name" value="Pyr_nucl-diS_OxRdtase_dimer"/>
</dbReference>
<dbReference type="InterPro" id="IPR036188">
    <property type="entry name" value="FAD/NAD-bd_sf"/>
</dbReference>
<gene>
    <name evidence="7" type="ORF">O4J56_29135</name>
</gene>
<comment type="similarity">
    <text evidence="2">Belongs to the class-I pyridine nucleotide-disulfide oxidoreductase family.</text>
</comment>
<protein>
    <submittedName>
        <fullName evidence="7">NAD(P)/FAD-dependent oxidoreductase</fullName>
    </submittedName>
</protein>
<dbReference type="Pfam" id="PF07992">
    <property type="entry name" value="Pyr_redox_2"/>
    <property type="match status" value="1"/>
</dbReference>
<evidence type="ECO:0000256" key="2">
    <source>
        <dbReference type="ARBA" id="ARBA00007532"/>
    </source>
</evidence>
<reference evidence="7 8" key="1">
    <citation type="submission" date="2023-01" db="EMBL/GenBank/DDBJ databases">
        <title>Draft genome sequence of Nocardiopsis sp. RSe5-2 isolated from halophytes.</title>
        <authorList>
            <person name="Duangmal K."/>
            <person name="Chantavorakit T."/>
        </authorList>
    </citation>
    <scope>NUCLEOTIDE SEQUENCE [LARGE SCALE GENOMIC DNA]</scope>
    <source>
        <strain evidence="7 8">RSe5-2</strain>
    </source>
</reference>
<dbReference type="Proteomes" id="UP001527866">
    <property type="component" value="Unassembled WGS sequence"/>
</dbReference>
<dbReference type="InterPro" id="IPR023753">
    <property type="entry name" value="FAD/NAD-binding_dom"/>
</dbReference>
<evidence type="ECO:0000313" key="7">
    <source>
        <dbReference type="EMBL" id="MDA2814744.1"/>
    </source>
</evidence>
<evidence type="ECO:0000259" key="5">
    <source>
        <dbReference type="Pfam" id="PF02852"/>
    </source>
</evidence>
<proteinExistence type="inferred from homology"/>
<comment type="caution">
    <text evidence="7">The sequence shown here is derived from an EMBL/GenBank/DDBJ whole genome shotgun (WGS) entry which is preliminary data.</text>
</comment>
<dbReference type="PANTHER" id="PTHR43014:SF2">
    <property type="entry name" value="MERCURIC REDUCTASE"/>
    <property type="match status" value="1"/>
</dbReference>
<dbReference type="RefSeq" id="WP_270690247.1">
    <property type="nucleotide sequence ID" value="NZ_JAQFWQ010000140.1"/>
</dbReference>
<accession>A0ABT4UE41</accession>
<dbReference type="Gene3D" id="3.30.390.30">
    <property type="match status" value="1"/>
</dbReference>
<evidence type="ECO:0000313" key="8">
    <source>
        <dbReference type="Proteomes" id="UP001527866"/>
    </source>
</evidence>
<organism evidence="7 8">
    <name type="scientific">Nocardiopsis endophytica</name>
    <dbReference type="NCBI Taxonomy" id="3018445"/>
    <lineage>
        <taxon>Bacteria</taxon>
        <taxon>Bacillati</taxon>
        <taxon>Actinomycetota</taxon>
        <taxon>Actinomycetes</taxon>
        <taxon>Streptosporangiales</taxon>
        <taxon>Nocardiopsidaceae</taxon>
        <taxon>Nocardiopsis</taxon>
    </lineage>
</organism>
<evidence type="ECO:0000256" key="4">
    <source>
        <dbReference type="ARBA" id="ARBA00022827"/>
    </source>
</evidence>
<dbReference type="PRINTS" id="PR00368">
    <property type="entry name" value="FADPNR"/>
</dbReference>
<keyword evidence="8" id="KW-1185">Reference proteome</keyword>
<dbReference type="Gene3D" id="3.50.50.60">
    <property type="entry name" value="FAD/NAD(P)-binding domain"/>
    <property type="match status" value="2"/>
</dbReference>
<dbReference type="PIRSF" id="PIRSF000350">
    <property type="entry name" value="Mercury_reductase_MerA"/>
    <property type="match status" value="1"/>
</dbReference>